<dbReference type="Proteomes" id="UP001235939">
    <property type="component" value="Chromosome 11"/>
</dbReference>
<reference evidence="1 2" key="1">
    <citation type="submission" date="2022-01" db="EMBL/GenBank/DDBJ databases">
        <title>A chromosomal length assembly of Cordylochernes scorpioides.</title>
        <authorList>
            <person name="Zeh D."/>
            <person name="Zeh J."/>
        </authorList>
    </citation>
    <scope>NUCLEOTIDE SEQUENCE [LARGE SCALE GENOMIC DNA]</scope>
    <source>
        <strain evidence="1">IN4F17</strain>
        <tissue evidence="1">Whole Body</tissue>
    </source>
</reference>
<gene>
    <name evidence="1" type="ORF">LAZ67_11001972</name>
</gene>
<dbReference type="PANTHER" id="PTHR46114:SF1">
    <property type="entry name" value="ZAD DOMAIN-CONTAINING PROTEIN"/>
    <property type="match status" value="1"/>
</dbReference>
<evidence type="ECO:0000313" key="1">
    <source>
        <dbReference type="EMBL" id="UYV74050.1"/>
    </source>
</evidence>
<organism evidence="1 2">
    <name type="scientific">Cordylochernes scorpioides</name>
    <dbReference type="NCBI Taxonomy" id="51811"/>
    <lineage>
        <taxon>Eukaryota</taxon>
        <taxon>Metazoa</taxon>
        <taxon>Ecdysozoa</taxon>
        <taxon>Arthropoda</taxon>
        <taxon>Chelicerata</taxon>
        <taxon>Arachnida</taxon>
        <taxon>Pseudoscorpiones</taxon>
        <taxon>Cheliferoidea</taxon>
        <taxon>Chernetidae</taxon>
        <taxon>Cordylochernes</taxon>
    </lineage>
</organism>
<name>A0ABY6KYU8_9ARAC</name>
<sequence length="353" mass="41035">MNGIEEAAWSGFKAIVHGFIGNRRDDNYKELVQNMLKSYEALGVNMSIKVHYLHSHLDKYPDNLGTYSDEQGERFHQDMKDINGAINEKLTSKYRLRVVTNTGRRHNNWRRVCGNRFKCSFTGGGKQKYKANEKPTRFEAAFEANALEEGKRMPIFVSLLDSEMLKLGNDLFFPSTMKEQPYERLIQRIKLHLAPRKKVIPQRCRFLKRIQLENESISEYLRELRHLAMDCTFGEMLEVMLRDRFVAGIKSESLQKKLLQEDHDVTLNRVFSIAVSFELAEQNAKELQDGLVAKMDIVPGGNRKNEARRGWQHGPGMQRRETICFRCGEKTLTWHLHVHIKQNPVLNAKELDI</sequence>
<dbReference type="EMBL" id="CP092873">
    <property type="protein sequence ID" value="UYV74050.1"/>
    <property type="molecule type" value="Genomic_DNA"/>
</dbReference>
<proteinExistence type="predicted"/>
<evidence type="ECO:0000313" key="2">
    <source>
        <dbReference type="Proteomes" id="UP001235939"/>
    </source>
</evidence>
<accession>A0ABY6KYU8</accession>
<keyword evidence="2" id="KW-1185">Reference proteome</keyword>
<dbReference type="PANTHER" id="PTHR46114">
    <property type="entry name" value="APPLE DOMAIN-CONTAINING PROTEIN"/>
    <property type="match status" value="1"/>
</dbReference>
<protein>
    <submittedName>
        <fullName evidence="1">POLD1</fullName>
    </submittedName>
</protein>